<feature type="domain" description="Histidine kinase" evidence="7">
    <location>
        <begin position="42"/>
        <end position="260"/>
    </location>
</feature>
<evidence type="ECO:0000256" key="5">
    <source>
        <dbReference type="ARBA" id="ARBA00022777"/>
    </source>
</evidence>
<evidence type="ECO:0000256" key="1">
    <source>
        <dbReference type="ARBA" id="ARBA00000085"/>
    </source>
</evidence>
<dbReference type="PANTHER" id="PTHR43711">
    <property type="entry name" value="TWO-COMPONENT HISTIDINE KINASE"/>
    <property type="match status" value="1"/>
</dbReference>
<protein>
    <recommendedName>
        <fullName evidence="2">histidine kinase</fullName>
        <ecNumber evidence="2">2.7.13.3</ecNumber>
    </recommendedName>
</protein>
<dbReference type="CDD" id="cd00082">
    <property type="entry name" value="HisKA"/>
    <property type="match status" value="1"/>
</dbReference>
<proteinExistence type="predicted"/>
<organism evidence="8">
    <name type="scientific">hydrothermal vent metagenome</name>
    <dbReference type="NCBI Taxonomy" id="652676"/>
    <lineage>
        <taxon>unclassified sequences</taxon>
        <taxon>metagenomes</taxon>
        <taxon>ecological metagenomes</taxon>
    </lineage>
</organism>
<keyword evidence="4" id="KW-0808">Transferase</keyword>
<dbReference type="PANTHER" id="PTHR43711:SF26">
    <property type="entry name" value="SENSOR HISTIDINE KINASE RCSC"/>
    <property type="match status" value="1"/>
</dbReference>
<dbReference type="PROSITE" id="PS50109">
    <property type="entry name" value="HIS_KIN"/>
    <property type="match status" value="1"/>
</dbReference>
<dbReference type="Gene3D" id="1.10.287.130">
    <property type="match status" value="1"/>
</dbReference>
<dbReference type="SUPFAM" id="SSF55874">
    <property type="entry name" value="ATPase domain of HSP90 chaperone/DNA topoisomerase II/histidine kinase"/>
    <property type="match status" value="1"/>
</dbReference>
<keyword evidence="6" id="KW-0902">Two-component regulatory system</keyword>
<reference evidence="8" key="1">
    <citation type="submission" date="2018-06" db="EMBL/GenBank/DDBJ databases">
        <authorList>
            <person name="Zhirakovskaya E."/>
        </authorList>
    </citation>
    <scope>NUCLEOTIDE SEQUENCE</scope>
</reference>
<accession>A0A3B0UJT4</accession>
<dbReference type="AlphaFoldDB" id="A0A3B0UJT4"/>
<dbReference type="EC" id="2.7.13.3" evidence="2"/>
<dbReference type="InterPro" id="IPR036890">
    <property type="entry name" value="HATPase_C_sf"/>
</dbReference>
<name>A0A3B0UJT4_9ZZZZ</name>
<evidence type="ECO:0000256" key="2">
    <source>
        <dbReference type="ARBA" id="ARBA00012438"/>
    </source>
</evidence>
<dbReference type="Pfam" id="PF02518">
    <property type="entry name" value="HATPase_c"/>
    <property type="match status" value="1"/>
</dbReference>
<dbReference type="GO" id="GO:0000155">
    <property type="term" value="F:phosphorelay sensor kinase activity"/>
    <property type="evidence" value="ECO:0007669"/>
    <property type="project" value="InterPro"/>
</dbReference>
<evidence type="ECO:0000256" key="6">
    <source>
        <dbReference type="ARBA" id="ARBA00023012"/>
    </source>
</evidence>
<feature type="non-terminal residue" evidence="8">
    <location>
        <position position="1"/>
    </location>
</feature>
<evidence type="ECO:0000256" key="4">
    <source>
        <dbReference type="ARBA" id="ARBA00022679"/>
    </source>
</evidence>
<dbReference type="CDD" id="cd00075">
    <property type="entry name" value="HATPase"/>
    <property type="match status" value="1"/>
</dbReference>
<dbReference type="InterPro" id="IPR003594">
    <property type="entry name" value="HATPase_dom"/>
</dbReference>
<dbReference type="InterPro" id="IPR036097">
    <property type="entry name" value="HisK_dim/P_sf"/>
</dbReference>
<dbReference type="InterPro" id="IPR050736">
    <property type="entry name" value="Sensor_HK_Regulatory"/>
</dbReference>
<dbReference type="InterPro" id="IPR004358">
    <property type="entry name" value="Sig_transdc_His_kin-like_C"/>
</dbReference>
<dbReference type="SMART" id="SM00387">
    <property type="entry name" value="HATPase_c"/>
    <property type="match status" value="1"/>
</dbReference>
<evidence type="ECO:0000313" key="8">
    <source>
        <dbReference type="EMBL" id="VAW30968.1"/>
    </source>
</evidence>
<gene>
    <name evidence="8" type="ORF">MNBD_CHLOROFLEXI01-299</name>
</gene>
<dbReference type="Gene3D" id="3.30.565.10">
    <property type="entry name" value="Histidine kinase-like ATPase, C-terminal domain"/>
    <property type="match status" value="1"/>
</dbReference>
<comment type="catalytic activity">
    <reaction evidence="1">
        <text>ATP + protein L-histidine = ADP + protein N-phospho-L-histidine.</text>
        <dbReference type="EC" id="2.7.13.3"/>
    </reaction>
</comment>
<sequence>ASERTKALEASLLREQQLAGKLSIALEQETQIGALQSRIITVVSHEFRTPLSVIHSSAELLQYYYDKLPQARRDAVHLRIRDSIFYLHNLLKDITLVDRAQRKQIQPSYSKVAFSALCQQLSETLFREVNQPERITLQFVQNIETTMQTDVTLLSQIFTNLVSNALKYSAEDEPVQVQFWLDGPQFVLEVADQGIGIPVYEQEKVFELFYRASNVDERRGLGLGLFIVQAICQMMEGTVQVNSDGRGQGATFIVRLPLMPNASIVNNFQSDLI</sequence>
<dbReference type="PRINTS" id="PR00344">
    <property type="entry name" value="BCTRLSENSOR"/>
</dbReference>
<evidence type="ECO:0000259" key="7">
    <source>
        <dbReference type="PROSITE" id="PS50109"/>
    </source>
</evidence>
<dbReference type="SMART" id="SM00388">
    <property type="entry name" value="HisKA"/>
    <property type="match status" value="1"/>
</dbReference>
<keyword evidence="5" id="KW-0418">Kinase</keyword>
<dbReference type="SUPFAM" id="SSF47384">
    <property type="entry name" value="Homodimeric domain of signal transducing histidine kinase"/>
    <property type="match status" value="1"/>
</dbReference>
<keyword evidence="3" id="KW-0597">Phosphoprotein</keyword>
<dbReference type="InterPro" id="IPR005467">
    <property type="entry name" value="His_kinase_dom"/>
</dbReference>
<dbReference type="InterPro" id="IPR003661">
    <property type="entry name" value="HisK_dim/P_dom"/>
</dbReference>
<dbReference type="EMBL" id="UOEU01000122">
    <property type="protein sequence ID" value="VAW30968.1"/>
    <property type="molecule type" value="Genomic_DNA"/>
</dbReference>
<dbReference type="Pfam" id="PF00512">
    <property type="entry name" value="HisKA"/>
    <property type="match status" value="1"/>
</dbReference>
<evidence type="ECO:0000256" key="3">
    <source>
        <dbReference type="ARBA" id="ARBA00022553"/>
    </source>
</evidence>